<keyword evidence="3" id="KW-1185">Reference proteome</keyword>
<evidence type="ECO:0000313" key="3">
    <source>
        <dbReference type="Proteomes" id="UP001231189"/>
    </source>
</evidence>
<dbReference type="EMBL" id="JAUUTY010000002">
    <property type="protein sequence ID" value="KAK1684805.1"/>
    <property type="molecule type" value="Genomic_DNA"/>
</dbReference>
<evidence type="ECO:0000313" key="2">
    <source>
        <dbReference type="EMBL" id="KAK1684805.1"/>
    </source>
</evidence>
<protein>
    <submittedName>
        <fullName evidence="2">Uncharacterized protein</fullName>
    </submittedName>
</protein>
<feature type="compositionally biased region" description="Basic and acidic residues" evidence="1">
    <location>
        <begin position="11"/>
        <end position="23"/>
    </location>
</feature>
<feature type="region of interest" description="Disordered" evidence="1">
    <location>
        <begin position="1"/>
        <end position="71"/>
    </location>
</feature>
<evidence type="ECO:0000256" key="1">
    <source>
        <dbReference type="SAM" id="MobiDB-lite"/>
    </source>
</evidence>
<name>A0AAD8TLF7_LOLMU</name>
<accession>A0AAD8TLF7</accession>
<proteinExistence type="predicted"/>
<organism evidence="2 3">
    <name type="scientific">Lolium multiflorum</name>
    <name type="common">Italian ryegrass</name>
    <name type="synonym">Lolium perenne subsp. multiflorum</name>
    <dbReference type="NCBI Taxonomy" id="4521"/>
    <lineage>
        <taxon>Eukaryota</taxon>
        <taxon>Viridiplantae</taxon>
        <taxon>Streptophyta</taxon>
        <taxon>Embryophyta</taxon>
        <taxon>Tracheophyta</taxon>
        <taxon>Spermatophyta</taxon>
        <taxon>Magnoliopsida</taxon>
        <taxon>Liliopsida</taxon>
        <taxon>Poales</taxon>
        <taxon>Poaceae</taxon>
        <taxon>BOP clade</taxon>
        <taxon>Pooideae</taxon>
        <taxon>Poodae</taxon>
        <taxon>Poeae</taxon>
        <taxon>Poeae Chloroplast Group 2 (Poeae type)</taxon>
        <taxon>Loliodinae</taxon>
        <taxon>Loliinae</taxon>
        <taxon>Lolium</taxon>
    </lineage>
</organism>
<sequence>MSRSDLTRANPFEKEKETIEHGSHQPSAGQESRSHPLTDINRTPAGRMESRRRRMEENPNRPTIADRQGVR</sequence>
<dbReference type="Proteomes" id="UP001231189">
    <property type="component" value="Unassembled WGS sequence"/>
</dbReference>
<dbReference type="AlphaFoldDB" id="A0AAD8TLF7"/>
<gene>
    <name evidence="2" type="ORF">QYE76_045653</name>
</gene>
<comment type="caution">
    <text evidence="2">The sequence shown here is derived from an EMBL/GenBank/DDBJ whole genome shotgun (WGS) entry which is preliminary data.</text>
</comment>
<reference evidence="2" key="1">
    <citation type="submission" date="2023-07" db="EMBL/GenBank/DDBJ databases">
        <title>A chromosome-level genome assembly of Lolium multiflorum.</title>
        <authorList>
            <person name="Chen Y."/>
            <person name="Copetti D."/>
            <person name="Kolliker R."/>
            <person name="Studer B."/>
        </authorList>
    </citation>
    <scope>NUCLEOTIDE SEQUENCE</scope>
    <source>
        <strain evidence="2">02402/16</strain>
        <tissue evidence="2">Leaf</tissue>
    </source>
</reference>